<reference evidence="1 2" key="1">
    <citation type="submission" date="2024-04" db="EMBL/GenBank/DDBJ databases">
        <title>Tritrichomonas musculus Genome.</title>
        <authorList>
            <person name="Alves-Ferreira E."/>
            <person name="Grigg M."/>
            <person name="Lorenzi H."/>
            <person name="Galac M."/>
        </authorList>
    </citation>
    <scope>NUCLEOTIDE SEQUENCE [LARGE SCALE GENOMIC DNA]</scope>
    <source>
        <strain evidence="1 2">EAF2021</strain>
    </source>
</reference>
<organism evidence="1 2">
    <name type="scientific">Tritrichomonas musculus</name>
    <dbReference type="NCBI Taxonomy" id="1915356"/>
    <lineage>
        <taxon>Eukaryota</taxon>
        <taxon>Metamonada</taxon>
        <taxon>Parabasalia</taxon>
        <taxon>Tritrichomonadida</taxon>
        <taxon>Tritrichomonadidae</taxon>
        <taxon>Tritrichomonas</taxon>
    </lineage>
</organism>
<proteinExistence type="predicted"/>
<comment type="caution">
    <text evidence="1">The sequence shown here is derived from an EMBL/GenBank/DDBJ whole genome shotgun (WGS) entry which is preliminary data.</text>
</comment>
<evidence type="ECO:0000313" key="1">
    <source>
        <dbReference type="EMBL" id="KAK8839372.1"/>
    </source>
</evidence>
<gene>
    <name evidence="1" type="ORF">M9Y10_032308</name>
</gene>
<protein>
    <submittedName>
        <fullName evidence="1">Uncharacterized protein</fullName>
    </submittedName>
</protein>
<keyword evidence="2" id="KW-1185">Reference proteome</keyword>
<sequence>MTLSNPFHDHPKYLQDLKKDFAEKGYSDEVELYWEKQPGFILFYNYTNDYRVIRVYNIRHLLGTKKSGGPHDINNTDFFISMARSLLQTRKAAIAANKKVKENADKILKIFTEEAQKNLKGTKEIKYLSDFLHEKEDMTIDSFITSVGMTWIARASHAVAIAACLTGVLSALNPVAGFTIALALDALCIYSNRSKMEMEKALNCAVVLNKFFNCINFYQEQVLNSNVWVTAIDERNFYSVMRYTSIRPNHGAWCDFLYIDDLPHSPRARTIENGRIIPMYIDIFNEINSNDQLDLEKLEAYLNGLDFLARQVSNIQENNENDQQNPKKQE</sequence>
<accession>A0ABR2H173</accession>
<dbReference type="EMBL" id="JAPFFF010000052">
    <property type="protein sequence ID" value="KAK8839372.1"/>
    <property type="molecule type" value="Genomic_DNA"/>
</dbReference>
<evidence type="ECO:0000313" key="2">
    <source>
        <dbReference type="Proteomes" id="UP001470230"/>
    </source>
</evidence>
<dbReference type="Proteomes" id="UP001470230">
    <property type="component" value="Unassembled WGS sequence"/>
</dbReference>
<name>A0ABR2H173_9EUKA</name>